<dbReference type="Pfam" id="PF00989">
    <property type="entry name" value="PAS"/>
    <property type="match status" value="1"/>
</dbReference>
<evidence type="ECO:0000313" key="5">
    <source>
        <dbReference type="Proteomes" id="UP000237344"/>
    </source>
</evidence>
<dbReference type="Gene3D" id="3.30.70.270">
    <property type="match status" value="1"/>
</dbReference>
<dbReference type="SUPFAM" id="SSF141868">
    <property type="entry name" value="EAL domain-like"/>
    <property type="match status" value="1"/>
</dbReference>
<dbReference type="Proteomes" id="UP000237344">
    <property type="component" value="Unassembled WGS sequence"/>
</dbReference>
<dbReference type="NCBIfam" id="TIGR00254">
    <property type="entry name" value="GGDEF"/>
    <property type="match status" value="1"/>
</dbReference>
<dbReference type="InterPro" id="IPR001633">
    <property type="entry name" value="EAL_dom"/>
</dbReference>
<dbReference type="InterPro" id="IPR043128">
    <property type="entry name" value="Rev_trsase/Diguanyl_cyclase"/>
</dbReference>
<dbReference type="CDD" id="cd01948">
    <property type="entry name" value="EAL"/>
    <property type="match status" value="1"/>
</dbReference>
<dbReference type="Gene3D" id="3.30.450.40">
    <property type="match status" value="1"/>
</dbReference>
<sequence>MNEIDTKPVSSSLLPMDSGIGLDLLEQASDGVVIIDDKNIIVFFNTAAEHLWGYSKEEVLGRNVSCLVPSIYRQEHDSYIDANRKTGINKIVGTSREVTFESKAGDYISGELSISTALIGPEKKRYYMAFMKGVTEEGHRKRLLDLQNSVFHALSGDTMIQDVADMICQEVEGFVPNTIAVLILLDEENRLQILSGPGLPRRFALALERLTLTQADLHALDSDPAEATTIVWDSYLALGASLGLHSCWALAIKNRKGRSLGIFALYSRNQHKLSNWPQKIVEGCVPFCGLVIEQHEARQHISQLSNYDPVTGFLNRSVAHRMLRTMITSPNESRFAVYMIDVDRFRDINDALGHVHGDGFLKAVAERLKRLSRSNYILSRSGANEFIIIVPNVTEETVADFARKIMDCMREPIEIAGNQIVGTVGIGISQYPEHGPDGESLLSYAEQAMRNAKKQGPGTFRVASSEDNKAAQDRLVLGLALRESIADGLLTLHYQPQVESSTGMIYGVEALSRWNHPTLGNIYPSRFIAVAEETGQIEAIGKWSLEKAVRQMTMWDREGIHVPTMAVNLSAGHFRDRLLPEYLSSLLRDHGLPAERLTVEITESVMMEENEETMSVLQAIRNLGIGLSMDDFGTGYSSLSRLTRLPLSEIKIDRSFIMNLDHDANAQAVTTAVIGIGSRLGMTVVTEGVETEKQRDMLKNLNCDVMQGYLFARPMPPEGVAEWVRARAT</sequence>
<dbReference type="Gene3D" id="3.20.20.450">
    <property type="entry name" value="EAL domain"/>
    <property type="match status" value="1"/>
</dbReference>
<dbReference type="CDD" id="cd01949">
    <property type="entry name" value="GGDEF"/>
    <property type="match status" value="1"/>
</dbReference>
<dbReference type="SMART" id="SM00091">
    <property type="entry name" value="PAS"/>
    <property type="match status" value="1"/>
</dbReference>
<dbReference type="RefSeq" id="WP_110094324.1">
    <property type="nucleotide sequence ID" value="NZ_NKUE01000004.1"/>
</dbReference>
<comment type="caution">
    <text evidence="4">The sequence shown here is derived from an EMBL/GenBank/DDBJ whole genome shotgun (WGS) entry which is preliminary data.</text>
</comment>
<evidence type="ECO:0000259" key="3">
    <source>
        <dbReference type="PROSITE" id="PS50887"/>
    </source>
</evidence>
<dbReference type="PANTHER" id="PTHR44757">
    <property type="entry name" value="DIGUANYLATE CYCLASE DGCP"/>
    <property type="match status" value="1"/>
</dbReference>
<dbReference type="SMART" id="SM00052">
    <property type="entry name" value="EAL"/>
    <property type="match status" value="1"/>
</dbReference>
<dbReference type="Pfam" id="PF00990">
    <property type="entry name" value="GGDEF"/>
    <property type="match status" value="1"/>
</dbReference>
<dbReference type="OrthoDB" id="9793210at2"/>
<organism evidence="4 5">
    <name type="scientific">Novacetimonas maltaceti</name>
    <dbReference type="NCBI Taxonomy" id="1203393"/>
    <lineage>
        <taxon>Bacteria</taxon>
        <taxon>Pseudomonadati</taxon>
        <taxon>Pseudomonadota</taxon>
        <taxon>Alphaproteobacteria</taxon>
        <taxon>Acetobacterales</taxon>
        <taxon>Acetobacteraceae</taxon>
        <taxon>Novacetimonas</taxon>
    </lineage>
</organism>
<name>A0A2S3W474_9PROT</name>
<evidence type="ECO:0000259" key="1">
    <source>
        <dbReference type="PROSITE" id="PS50112"/>
    </source>
</evidence>
<dbReference type="InterPro" id="IPR000014">
    <property type="entry name" value="PAS"/>
</dbReference>
<keyword evidence="4" id="KW-0378">Hydrolase</keyword>
<reference evidence="4 5" key="1">
    <citation type="submission" date="2018-01" db="EMBL/GenBank/DDBJ databases">
        <title>Draft Genome Sequence of Komagataeibacter maltaceti LMG 1529, a Vinegar Producing Acetic Acid Bacterium Isolated from Malt Vinegar Brewery Acetifiers.</title>
        <authorList>
            <person name="Zhang Q."/>
            <person name="Hollensteiner J."/>
            <person name="Poehlein A."/>
            <person name="Daniel R."/>
        </authorList>
    </citation>
    <scope>NUCLEOTIDE SEQUENCE [LARGE SCALE GENOMIC DNA]</scope>
    <source>
        <strain evidence="4 5">LMG 1529</strain>
    </source>
</reference>
<dbReference type="CDD" id="cd00130">
    <property type="entry name" value="PAS"/>
    <property type="match status" value="1"/>
</dbReference>
<dbReference type="PROSITE" id="PS50887">
    <property type="entry name" value="GGDEF"/>
    <property type="match status" value="1"/>
</dbReference>
<dbReference type="NCBIfam" id="TIGR00229">
    <property type="entry name" value="sensory_box"/>
    <property type="match status" value="1"/>
</dbReference>
<dbReference type="InterPro" id="IPR012226">
    <property type="entry name" value="Diguanyl_cyclase/Pdiesterase"/>
</dbReference>
<dbReference type="InterPro" id="IPR000160">
    <property type="entry name" value="GGDEF_dom"/>
</dbReference>
<dbReference type="InterPro" id="IPR029787">
    <property type="entry name" value="Nucleotide_cyclase"/>
</dbReference>
<dbReference type="EMBL" id="POTC01000005">
    <property type="protein sequence ID" value="POF63685.1"/>
    <property type="molecule type" value="Genomic_DNA"/>
</dbReference>
<accession>A0A2S3W474</accession>
<dbReference type="SUPFAM" id="SSF55073">
    <property type="entry name" value="Nucleotide cyclase"/>
    <property type="match status" value="1"/>
</dbReference>
<dbReference type="PROSITE" id="PS50112">
    <property type="entry name" value="PAS"/>
    <property type="match status" value="1"/>
</dbReference>
<dbReference type="SUPFAM" id="SSF55785">
    <property type="entry name" value="PYP-like sensor domain (PAS domain)"/>
    <property type="match status" value="1"/>
</dbReference>
<dbReference type="EC" id="3.1.4.52" evidence="4"/>
<dbReference type="Gene3D" id="3.30.450.20">
    <property type="entry name" value="PAS domain"/>
    <property type="match status" value="1"/>
</dbReference>
<dbReference type="SMART" id="SM00267">
    <property type="entry name" value="GGDEF"/>
    <property type="match status" value="1"/>
</dbReference>
<feature type="domain" description="EAL" evidence="2">
    <location>
        <begin position="474"/>
        <end position="728"/>
    </location>
</feature>
<dbReference type="GO" id="GO:0006355">
    <property type="term" value="P:regulation of DNA-templated transcription"/>
    <property type="evidence" value="ECO:0007669"/>
    <property type="project" value="InterPro"/>
</dbReference>
<keyword evidence="5" id="KW-1185">Reference proteome</keyword>
<dbReference type="InterPro" id="IPR052155">
    <property type="entry name" value="Biofilm_reg_signaling"/>
</dbReference>
<gene>
    <name evidence="4" type="primary">dosP_2</name>
    <name evidence="4" type="ORF">KMAL_06520</name>
</gene>
<dbReference type="InterPro" id="IPR035919">
    <property type="entry name" value="EAL_sf"/>
</dbReference>
<evidence type="ECO:0000259" key="2">
    <source>
        <dbReference type="PROSITE" id="PS50883"/>
    </source>
</evidence>
<protein>
    <submittedName>
        <fullName evidence="4">Oxygen sensor protein DosP</fullName>
        <ecNumber evidence="4">3.1.4.52</ecNumber>
    </submittedName>
</protein>
<proteinExistence type="predicted"/>
<feature type="domain" description="PAS" evidence="1">
    <location>
        <begin position="24"/>
        <end position="95"/>
    </location>
</feature>
<dbReference type="PIRSF" id="PIRSF005925">
    <property type="entry name" value="Dos"/>
    <property type="match status" value="1"/>
</dbReference>
<dbReference type="Pfam" id="PF00563">
    <property type="entry name" value="EAL"/>
    <property type="match status" value="1"/>
</dbReference>
<dbReference type="PANTHER" id="PTHR44757:SF2">
    <property type="entry name" value="BIOFILM ARCHITECTURE MAINTENANCE PROTEIN MBAA"/>
    <property type="match status" value="1"/>
</dbReference>
<evidence type="ECO:0000313" key="4">
    <source>
        <dbReference type="EMBL" id="POF63685.1"/>
    </source>
</evidence>
<dbReference type="PROSITE" id="PS50883">
    <property type="entry name" value="EAL"/>
    <property type="match status" value="1"/>
</dbReference>
<dbReference type="GO" id="GO:0071111">
    <property type="term" value="F:cyclic-guanylate-specific phosphodiesterase activity"/>
    <property type="evidence" value="ECO:0007669"/>
    <property type="project" value="UniProtKB-EC"/>
</dbReference>
<dbReference type="InterPro" id="IPR013767">
    <property type="entry name" value="PAS_fold"/>
</dbReference>
<dbReference type="InterPro" id="IPR029016">
    <property type="entry name" value="GAF-like_dom_sf"/>
</dbReference>
<dbReference type="InterPro" id="IPR035965">
    <property type="entry name" value="PAS-like_dom_sf"/>
</dbReference>
<dbReference type="AlphaFoldDB" id="A0A2S3W474"/>
<feature type="domain" description="GGDEF" evidence="3">
    <location>
        <begin position="333"/>
        <end position="465"/>
    </location>
</feature>
<dbReference type="SUPFAM" id="SSF55781">
    <property type="entry name" value="GAF domain-like"/>
    <property type="match status" value="1"/>
</dbReference>